<evidence type="ECO:0000313" key="1">
    <source>
        <dbReference type="EMBL" id="AHE97675.1"/>
    </source>
</evidence>
<dbReference type="AlphaFoldDB" id="W0DLD6"/>
<reference evidence="1 2" key="1">
    <citation type="submission" date="2013-12" db="EMBL/GenBank/DDBJ databases">
        <authorList>
            <consortium name="DOE Joint Genome Institute"/>
            <person name="Muyzer G."/>
            <person name="Huntemann M."/>
            <person name="Han J."/>
            <person name="Chen A."/>
            <person name="Kyrpides N."/>
            <person name="Mavromatis K."/>
            <person name="Markowitz V."/>
            <person name="Palaniappan K."/>
            <person name="Ivanova N."/>
            <person name="Schaumberg A."/>
            <person name="Pati A."/>
            <person name="Liolios K."/>
            <person name="Nordberg H.P."/>
            <person name="Cantor M.N."/>
            <person name="Hua S.X."/>
            <person name="Woyke T."/>
        </authorList>
    </citation>
    <scope>NUCLEOTIDE SEQUENCE [LARGE SCALE GENOMIC DNA]</scope>
    <source>
        <strain evidence="1 2">ARh 1</strain>
    </source>
</reference>
<accession>W0DLD6</accession>
<dbReference type="KEGG" id="tti:THITH_04675"/>
<name>W0DLD6_9GAMM</name>
<proteinExistence type="predicted"/>
<dbReference type="STRING" id="713585.THITH_04675"/>
<dbReference type="RefSeq" id="WP_006749038.1">
    <property type="nucleotide sequence ID" value="NZ_CP007029.1"/>
</dbReference>
<dbReference type="Proteomes" id="UP000005289">
    <property type="component" value="Chromosome"/>
</dbReference>
<sequence>MALPVSIQDVVDAMQLPNDDWCSYLNVDTGEIVTVTDEDQRLIEGDVDLDDVPAWQREALPKAREALESDRFLALPQPFDIHEWSIMEEFADGLSDEDSRADVLDALRGPGAFRRFRSTIERLGIESDWYRHRDLAFERIAKDWLEANNVPYR</sequence>
<gene>
    <name evidence="1" type="ORF">THITH_04675</name>
</gene>
<dbReference type="OrthoDB" id="598113at2"/>
<dbReference type="Pfam" id="PF03682">
    <property type="entry name" value="UPF0158"/>
    <property type="match status" value="1"/>
</dbReference>
<dbReference type="InterPro" id="IPR005361">
    <property type="entry name" value="UPF0158"/>
</dbReference>
<dbReference type="EMBL" id="CP007029">
    <property type="protein sequence ID" value="AHE97675.1"/>
    <property type="molecule type" value="Genomic_DNA"/>
</dbReference>
<evidence type="ECO:0000313" key="2">
    <source>
        <dbReference type="Proteomes" id="UP000005289"/>
    </source>
</evidence>
<dbReference type="HOGENOM" id="CLU_137359_1_0_6"/>
<organism evidence="1 2">
    <name type="scientific">Thioalkalivibrio paradoxus ARh 1</name>
    <dbReference type="NCBI Taxonomy" id="713585"/>
    <lineage>
        <taxon>Bacteria</taxon>
        <taxon>Pseudomonadati</taxon>
        <taxon>Pseudomonadota</taxon>
        <taxon>Gammaproteobacteria</taxon>
        <taxon>Chromatiales</taxon>
        <taxon>Ectothiorhodospiraceae</taxon>
        <taxon>Thioalkalivibrio</taxon>
    </lineage>
</organism>
<keyword evidence="2" id="KW-1185">Reference proteome</keyword>
<protein>
    <submittedName>
        <fullName evidence="1">Uncharacterized protein</fullName>
    </submittedName>
</protein>